<dbReference type="GO" id="GO:0003684">
    <property type="term" value="F:damaged DNA binding"/>
    <property type="evidence" value="ECO:0007669"/>
    <property type="project" value="InterPro"/>
</dbReference>
<comment type="function">
    <text evidence="9">Couples transcription and DNA repair by recognizing RNA polymerase (RNAP) stalled at DNA lesions. Mediates ATP-dependent release of RNAP and its truncated transcript from the DNA, and recruitment of nucleotide excision repair machinery to the damaged site.</text>
</comment>
<organism evidence="12 13">
    <name type="scientific">Cognatishimia maritima</name>
    <dbReference type="NCBI Taxonomy" id="870908"/>
    <lineage>
        <taxon>Bacteria</taxon>
        <taxon>Pseudomonadati</taxon>
        <taxon>Pseudomonadota</taxon>
        <taxon>Alphaproteobacteria</taxon>
        <taxon>Rhodobacterales</taxon>
        <taxon>Paracoccaceae</taxon>
        <taxon>Cognatishimia</taxon>
    </lineage>
</organism>
<dbReference type="InterPro" id="IPR014001">
    <property type="entry name" value="Helicase_ATP-bd"/>
</dbReference>
<dbReference type="OrthoDB" id="9804325at2"/>
<dbReference type="InterPro" id="IPR005118">
    <property type="entry name" value="TRCF_C"/>
</dbReference>
<dbReference type="Gene3D" id="3.40.50.300">
    <property type="entry name" value="P-loop containing nucleotide triphosphate hydrolases"/>
    <property type="match status" value="2"/>
</dbReference>
<name>A0A1M5I9U6_9RHOB</name>
<evidence type="ECO:0000259" key="10">
    <source>
        <dbReference type="PROSITE" id="PS51192"/>
    </source>
</evidence>
<dbReference type="PROSITE" id="PS51194">
    <property type="entry name" value="HELICASE_CTER"/>
    <property type="match status" value="1"/>
</dbReference>
<keyword evidence="1 9" id="KW-0963">Cytoplasm</keyword>
<dbReference type="Proteomes" id="UP000184211">
    <property type="component" value="Unassembled WGS sequence"/>
</dbReference>
<feature type="domain" description="Helicase C-terminal" evidence="11">
    <location>
        <begin position="793"/>
        <end position="947"/>
    </location>
</feature>
<dbReference type="GO" id="GO:0000716">
    <property type="term" value="P:transcription-coupled nucleotide-excision repair, DNA damage recognition"/>
    <property type="evidence" value="ECO:0007669"/>
    <property type="project" value="UniProtKB-UniRule"/>
</dbReference>
<dbReference type="GO" id="GO:0006355">
    <property type="term" value="P:regulation of DNA-templated transcription"/>
    <property type="evidence" value="ECO:0007669"/>
    <property type="project" value="UniProtKB-UniRule"/>
</dbReference>
<proteinExistence type="inferred from homology"/>
<sequence length="1146" mass="126587">MQNTHVTIGGAPEGYDAKLILDEVGKSAGPVIHVARDDKRLAAMKAALAFFQPDMPVITFPGWDCLPYDRVSPNADISAARMATLAGLLHGALPEQFVLLTTLNAATQRVPARDVLKDAVFRAQVDYRMDEAALRAFLVRMGFTQAPTVMEPGDYAVRGGIIDIFPPGETGPVRLDLFGDVLDGARRFDPVSQRTTEKLDLIELAPVSEVILDEAAITRFRQNYRIEFGAAGTDDPLYEAVSAGRKHQGVEHWLPFFHERLETLFDYLPDAAITLDDQTEAMRLARWASIADQYETRKHALAQKKRLDSVYKPVPPEQLYLDDAAWQSAVAGKRVLNFKPLPQASGPGAIDSMGRIGRNFSPERQQENISLFGALADHIKAKLQVGPVVIASYSEGARERLSGLIEDEGLAETILIKNAKSIGKSGLYLTVWALENGFEAPGLTVISEQDVLGDRLIRAPKKKRRAENFLTETQSLSPGDLVVHVDHGIGRYHGMEVITAAGAAHECLSLEYAENARLYLPVENIELLTKYGHDEGLLDKLGGGAWQAKKAKLKERIREMADKLIRVAAERALRKAPVLEAPHHAWESFSARFPYQETDDQLRAIEDVLGDLTAGQPMDRLVCGDVGFGKTEVAMRAAFVAAMTGVQVAVIAPTTLLARQHLKSFKDRFRGFPLEVRGLSRFISAKEAEKTREGLGRGTVDIVVGTHALLAKSVRFKNLGLLIVDEEQHFGVGHKERLKQMRSDIHVLTLTATPIPRTLQLSLSGVRDLSIIGTPPVDRLAIRTYVSEFDAITIREALLREHYRGGQSFYVVPRISDLPEIEEFLKEQLPELTYVVAHGQMAAGELDDRMNAFYDGKYDVLLATTIVESGLDIPTANTMVVHRADMFGLSQLYQIRGRVGRSKTRAYAYLTTQPRKKLTATAEKRLRVLGSLDTLGAGFTLASQDLDIRGAGNLLGEEQSGQMRDVGYELYQSMLEDAIAKIKSGEMEGLSETDDQWAPQINLGVPVLIPEKFVPDLDVRLGLYRRLSGLTTKVELEGFAAELIDRFGKLPREVNTLLLVVRIKAMCKKAGIAKLDGGPKGATIQFHNDKFKSPKGLVEFITEQKGLAKIKDNKIVVRRDWKNDADKIKGAFAIARDLAHKARVES</sequence>
<protein>
    <recommendedName>
        <fullName evidence="9">Transcription-repair-coupling factor</fullName>
        <shortName evidence="9">TRCF</shortName>
        <ecNumber evidence="9">3.6.4.-</ecNumber>
    </recommendedName>
</protein>
<dbReference type="InterPro" id="IPR004576">
    <property type="entry name" value="Mfd"/>
</dbReference>
<evidence type="ECO:0000256" key="9">
    <source>
        <dbReference type="HAMAP-Rule" id="MF_00969"/>
    </source>
</evidence>
<comment type="similarity">
    <text evidence="9">In the C-terminal section; belongs to the helicase family. RecG subfamily.</text>
</comment>
<keyword evidence="5 12" id="KW-0347">Helicase</keyword>
<dbReference type="InterPro" id="IPR001650">
    <property type="entry name" value="Helicase_C-like"/>
</dbReference>
<keyword evidence="7 9" id="KW-0238">DNA-binding</keyword>
<dbReference type="AlphaFoldDB" id="A0A1M5I9U6"/>
<dbReference type="Pfam" id="PF21132">
    <property type="entry name" value="MFD_D3"/>
    <property type="match status" value="1"/>
</dbReference>
<dbReference type="SUPFAM" id="SSF141259">
    <property type="entry name" value="CarD-like"/>
    <property type="match status" value="1"/>
</dbReference>
<evidence type="ECO:0000313" key="13">
    <source>
        <dbReference type="Proteomes" id="UP000184211"/>
    </source>
</evidence>
<accession>A0A1M5I9U6</accession>
<dbReference type="RefSeq" id="WP_072789369.1">
    <property type="nucleotide sequence ID" value="NZ_FQWM01000001.1"/>
</dbReference>
<dbReference type="SMART" id="SM00487">
    <property type="entry name" value="DEXDc"/>
    <property type="match status" value="1"/>
</dbReference>
<dbReference type="InterPro" id="IPR048635">
    <property type="entry name" value="MFD_D3"/>
</dbReference>
<dbReference type="SMART" id="SM00490">
    <property type="entry name" value="HELICc"/>
    <property type="match status" value="1"/>
</dbReference>
<dbReference type="InterPro" id="IPR003711">
    <property type="entry name" value="CarD-like/TRCF_RID"/>
</dbReference>
<evidence type="ECO:0000256" key="7">
    <source>
        <dbReference type="ARBA" id="ARBA00023125"/>
    </source>
</evidence>
<evidence type="ECO:0000256" key="3">
    <source>
        <dbReference type="ARBA" id="ARBA00022763"/>
    </source>
</evidence>
<evidence type="ECO:0000256" key="5">
    <source>
        <dbReference type="ARBA" id="ARBA00022806"/>
    </source>
</evidence>
<dbReference type="PANTHER" id="PTHR47964">
    <property type="entry name" value="ATP-DEPENDENT DNA HELICASE HOMOLOG RECG, CHLOROPLASTIC"/>
    <property type="match status" value="1"/>
</dbReference>
<comment type="similarity">
    <text evidence="9">In the N-terminal section; belongs to the UvrB family.</text>
</comment>
<evidence type="ECO:0000256" key="1">
    <source>
        <dbReference type="ARBA" id="ARBA00022490"/>
    </source>
</evidence>
<keyword evidence="13" id="KW-1185">Reference proteome</keyword>
<dbReference type="EMBL" id="FQWM01000001">
    <property type="protein sequence ID" value="SHG25168.1"/>
    <property type="molecule type" value="Genomic_DNA"/>
</dbReference>
<dbReference type="Gene3D" id="3.40.50.11140">
    <property type="match status" value="1"/>
</dbReference>
<dbReference type="Pfam" id="PF00271">
    <property type="entry name" value="Helicase_C"/>
    <property type="match status" value="1"/>
</dbReference>
<dbReference type="InterPro" id="IPR027417">
    <property type="entry name" value="P-loop_NTPase"/>
</dbReference>
<dbReference type="Pfam" id="PF03461">
    <property type="entry name" value="TRCF"/>
    <property type="match status" value="1"/>
</dbReference>
<dbReference type="SUPFAM" id="SSF143517">
    <property type="entry name" value="TRCF domain-like"/>
    <property type="match status" value="1"/>
</dbReference>
<gene>
    <name evidence="9" type="primary">mfd</name>
    <name evidence="12" type="ORF">SAMN04488044_0257</name>
</gene>
<dbReference type="InterPro" id="IPR036101">
    <property type="entry name" value="CarD-like/TRCF_RID_sf"/>
</dbReference>
<dbReference type="Gene3D" id="3.30.2060.10">
    <property type="entry name" value="Penicillin-binding protein 1b domain"/>
    <property type="match status" value="1"/>
</dbReference>
<feature type="domain" description="Helicase ATP-binding" evidence="10">
    <location>
        <begin position="611"/>
        <end position="772"/>
    </location>
</feature>
<dbReference type="GO" id="GO:0005737">
    <property type="term" value="C:cytoplasm"/>
    <property type="evidence" value="ECO:0007669"/>
    <property type="project" value="UniProtKB-SubCell"/>
</dbReference>
<dbReference type="HAMAP" id="MF_00969">
    <property type="entry name" value="TRCF"/>
    <property type="match status" value="1"/>
</dbReference>
<dbReference type="Pfam" id="PF00270">
    <property type="entry name" value="DEAD"/>
    <property type="match status" value="1"/>
</dbReference>
<keyword evidence="3 9" id="KW-0227">DNA damage</keyword>
<dbReference type="CDD" id="cd17991">
    <property type="entry name" value="DEXHc_TRCF"/>
    <property type="match status" value="1"/>
</dbReference>
<dbReference type="GO" id="GO:0003678">
    <property type="term" value="F:DNA helicase activity"/>
    <property type="evidence" value="ECO:0007669"/>
    <property type="project" value="TreeGrafter"/>
</dbReference>
<dbReference type="InterPro" id="IPR047112">
    <property type="entry name" value="RecG/Mfd"/>
</dbReference>
<evidence type="ECO:0000256" key="4">
    <source>
        <dbReference type="ARBA" id="ARBA00022801"/>
    </source>
</evidence>
<dbReference type="PANTHER" id="PTHR47964:SF1">
    <property type="entry name" value="ATP-DEPENDENT DNA HELICASE HOMOLOG RECG, CHLOROPLASTIC"/>
    <property type="match status" value="1"/>
</dbReference>
<dbReference type="SMART" id="SM00982">
    <property type="entry name" value="TRCF"/>
    <property type="match status" value="1"/>
</dbReference>
<dbReference type="Gene3D" id="3.40.50.11180">
    <property type="match status" value="1"/>
</dbReference>
<evidence type="ECO:0000259" key="11">
    <source>
        <dbReference type="PROSITE" id="PS51194"/>
    </source>
</evidence>
<dbReference type="GO" id="GO:0016787">
    <property type="term" value="F:hydrolase activity"/>
    <property type="evidence" value="ECO:0007669"/>
    <property type="project" value="UniProtKB-KW"/>
</dbReference>
<dbReference type="EC" id="3.6.4.-" evidence="9"/>
<dbReference type="NCBIfam" id="TIGR00580">
    <property type="entry name" value="mfd"/>
    <property type="match status" value="1"/>
</dbReference>
<comment type="subcellular location">
    <subcellularLocation>
        <location evidence="9">Cytoplasm</location>
    </subcellularLocation>
</comment>
<dbReference type="Pfam" id="PF02559">
    <property type="entry name" value="CarD_TRCF_RID"/>
    <property type="match status" value="1"/>
</dbReference>
<dbReference type="SMART" id="SM01058">
    <property type="entry name" value="CarD_TRCF"/>
    <property type="match status" value="1"/>
</dbReference>
<dbReference type="PROSITE" id="PS51192">
    <property type="entry name" value="HELICASE_ATP_BIND_1"/>
    <property type="match status" value="1"/>
</dbReference>
<dbReference type="InterPro" id="IPR011545">
    <property type="entry name" value="DEAD/DEAH_box_helicase_dom"/>
</dbReference>
<dbReference type="InterPro" id="IPR041471">
    <property type="entry name" value="UvrB_inter"/>
</dbReference>
<keyword evidence="6 9" id="KW-0067">ATP-binding</keyword>
<reference evidence="13" key="1">
    <citation type="submission" date="2016-11" db="EMBL/GenBank/DDBJ databases">
        <authorList>
            <person name="Varghese N."/>
            <person name="Submissions S."/>
        </authorList>
    </citation>
    <scope>NUCLEOTIDE SEQUENCE [LARGE SCALE GENOMIC DNA]</scope>
    <source>
        <strain evidence="13">DSM 28223</strain>
    </source>
</reference>
<keyword evidence="4 9" id="KW-0378">Hydrolase</keyword>
<dbReference type="STRING" id="870908.SAMN04488044_0257"/>
<dbReference type="Gene3D" id="2.40.10.170">
    <property type="match status" value="1"/>
</dbReference>
<dbReference type="SUPFAM" id="SSF52540">
    <property type="entry name" value="P-loop containing nucleoside triphosphate hydrolases"/>
    <property type="match status" value="4"/>
</dbReference>
<dbReference type="Pfam" id="PF17757">
    <property type="entry name" value="UvrB_inter"/>
    <property type="match status" value="1"/>
</dbReference>
<evidence type="ECO:0000256" key="8">
    <source>
        <dbReference type="ARBA" id="ARBA00023204"/>
    </source>
</evidence>
<keyword evidence="2 9" id="KW-0547">Nucleotide-binding</keyword>
<evidence type="ECO:0000313" key="12">
    <source>
        <dbReference type="EMBL" id="SHG25168.1"/>
    </source>
</evidence>
<evidence type="ECO:0000256" key="2">
    <source>
        <dbReference type="ARBA" id="ARBA00022741"/>
    </source>
</evidence>
<dbReference type="Gene3D" id="3.90.1150.50">
    <property type="entry name" value="Transcription-repair-coupling factor, D7 domain"/>
    <property type="match status" value="1"/>
</dbReference>
<dbReference type="InterPro" id="IPR037235">
    <property type="entry name" value="TRCF-like_C_D7"/>
</dbReference>
<keyword evidence="8 9" id="KW-0234">DNA repair</keyword>
<evidence type="ECO:0000256" key="6">
    <source>
        <dbReference type="ARBA" id="ARBA00022840"/>
    </source>
</evidence>
<dbReference type="GO" id="GO:0005524">
    <property type="term" value="F:ATP binding"/>
    <property type="evidence" value="ECO:0007669"/>
    <property type="project" value="UniProtKB-UniRule"/>
</dbReference>